<dbReference type="GO" id="GO:0003723">
    <property type="term" value="F:RNA binding"/>
    <property type="evidence" value="ECO:0007669"/>
    <property type="project" value="UniProtKB-UniRule"/>
</dbReference>
<sequence>MDTKTREVVLTTLLDIEKNHTFSNIALGTALRANQFMSKQDRAYITRMVEGVTEQRIKLDYIINQFSKTKVNKCKPLIRCVLRMGTYELFFMDSVPDSAACNLSVKLAVDHGFGSLRGFVNGVLRNIARNRDGIKYPDKNTSPLEYYSVEYSVPVELVEILLQDYDSETVDRILGSSYEMRPTSIRVNTDRISVDEVERKLETAGIETVRGSLNDTSLLIKGYDYVRRIPGFMDGEFVVQDQSSCLAVRAAGIQNGDLVVDVCAAPGGKTMYAASLAGQTGRVISRDLTENKTELIEENVDRLGLTNVTVEAWDARDLDENLVGKADVVIADLPCSGLGIMGRKNDIKYNVTGDSIDELAQLQRDILDTVSRYVKTGGTLVYSTCTIDSRENQNNVKWFVENHDFETVSIDEIVPRHGGDKGYVTLLQGVDECDGFFISKFVRTK</sequence>
<evidence type="ECO:0000256" key="10">
    <source>
        <dbReference type="ARBA" id="ARBA00030399"/>
    </source>
</evidence>
<dbReference type="Gene3D" id="3.40.50.150">
    <property type="entry name" value="Vaccinia Virus protein VP39"/>
    <property type="match status" value="1"/>
</dbReference>
<dbReference type="AlphaFoldDB" id="A0AAI9NYE9"/>
<dbReference type="SUPFAM" id="SSF53335">
    <property type="entry name" value="S-adenosyl-L-methionine-dependent methyltransferases"/>
    <property type="match status" value="1"/>
</dbReference>
<dbReference type="GO" id="GO:0008649">
    <property type="term" value="F:rRNA methyltransferase activity"/>
    <property type="evidence" value="ECO:0007669"/>
    <property type="project" value="InterPro"/>
</dbReference>
<comment type="catalytic activity">
    <reaction evidence="12">
        <text>cytidine(967) in 16S rRNA + S-adenosyl-L-methionine = 5-methylcytidine(967) in 16S rRNA + S-adenosyl-L-homocysteine + H(+)</text>
        <dbReference type="Rhea" id="RHEA:42748"/>
        <dbReference type="Rhea" id="RHEA-COMP:10219"/>
        <dbReference type="Rhea" id="RHEA-COMP:10220"/>
        <dbReference type="ChEBI" id="CHEBI:15378"/>
        <dbReference type="ChEBI" id="CHEBI:57856"/>
        <dbReference type="ChEBI" id="CHEBI:59789"/>
        <dbReference type="ChEBI" id="CHEBI:74483"/>
        <dbReference type="ChEBI" id="CHEBI:82748"/>
        <dbReference type="EC" id="2.1.1.176"/>
    </reaction>
</comment>
<evidence type="ECO:0000256" key="9">
    <source>
        <dbReference type="ARBA" id="ARBA00022884"/>
    </source>
</evidence>
<feature type="binding site" evidence="13">
    <location>
        <position position="287"/>
    </location>
    <ligand>
        <name>S-adenosyl-L-methionine</name>
        <dbReference type="ChEBI" id="CHEBI:59789"/>
    </ligand>
</feature>
<dbReference type="RefSeq" id="WP_055224233.1">
    <property type="nucleotide sequence ID" value="NZ_BLYL01000008.1"/>
</dbReference>
<protein>
    <recommendedName>
        <fullName evidence="3">16S rRNA (cytosine(967)-C(5))-methyltransferase</fullName>
        <ecNumber evidence="3">2.1.1.176</ecNumber>
    </recommendedName>
    <alternativeName>
        <fullName evidence="10">16S rRNA m5C967 methyltransferase</fullName>
    </alternativeName>
    <alternativeName>
        <fullName evidence="11">rRNA (cytosine-C(5)-)-methyltransferase RsmB</fullName>
    </alternativeName>
</protein>
<evidence type="ECO:0000256" key="3">
    <source>
        <dbReference type="ARBA" id="ARBA00012140"/>
    </source>
</evidence>
<dbReference type="EC" id="2.1.1.176" evidence="3"/>
<dbReference type="SUPFAM" id="SSF48013">
    <property type="entry name" value="NusB-like"/>
    <property type="match status" value="1"/>
</dbReference>
<keyword evidence="5" id="KW-0698">rRNA processing</keyword>
<evidence type="ECO:0000256" key="1">
    <source>
        <dbReference type="ARBA" id="ARBA00002724"/>
    </source>
</evidence>
<evidence type="ECO:0000256" key="4">
    <source>
        <dbReference type="ARBA" id="ARBA00022490"/>
    </source>
</evidence>
<comment type="similarity">
    <text evidence="13">Belongs to the class I-like SAM-binding methyltransferase superfamily. RsmB/NOP family.</text>
</comment>
<proteinExistence type="inferred from homology"/>
<evidence type="ECO:0000256" key="7">
    <source>
        <dbReference type="ARBA" id="ARBA00022679"/>
    </source>
</evidence>
<dbReference type="PANTHER" id="PTHR22807">
    <property type="entry name" value="NOP2 YEAST -RELATED NOL1/NOP2/FMU SUN DOMAIN-CONTAINING"/>
    <property type="match status" value="1"/>
</dbReference>
<evidence type="ECO:0000256" key="8">
    <source>
        <dbReference type="ARBA" id="ARBA00022691"/>
    </source>
</evidence>
<dbReference type="GO" id="GO:0006355">
    <property type="term" value="P:regulation of DNA-templated transcription"/>
    <property type="evidence" value="ECO:0007669"/>
    <property type="project" value="InterPro"/>
</dbReference>
<dbReference type="Gene3D" id="1.10.940.10">
    <property type="entry name" value="NusB-like"/>
    <property type="match status" value="1"/>
</dbReference>
<dbReference type="InterPro" id="IPR023267">
    <property type="entry name" value="RCMT"/>
</dbReference>
<dbReference type="PRINTS" id="PR02008">
    <property type="entry name" value="RCMTFAMILY"/>
</dbReference>
<dbReference type="InterPro" id="IPR001678">
    <property type="entry name" value="MeTrfase_RsmB-F_NOP2_dom"/>
</dbReference>
<comment type="caution">
    <text evidence="15">The sequence shown here is derived from an EMBL/GenBank/DDBJ whole genome shotgun (WGS) entry which is preliminary data.</text>
</comment>
<keyword evidence="7 13" id="KW-0808">Transferase</keyword>
<feature type="binding site" evidence="13">
    <location>
        <position position="332"/>
    </location>
    <ligand>
        <name>S-adenosyl-L-methionine</name>
        <dbReference type="ChEBI" id="CHEBI:59789"/>
    </ligand>
</feature>
<keyword evidence="6 13" id="KW-0489">Methyltransferase</keyword>
<organism evidence="15 16">
    <name type="scientific">Coprococcus eutactus</name>
    <dbReference type="NCBI Taxonomy" id="33043"/>
    <lineage>
        <taxon>Bacteria</taxon>
        <taxon>Bacillati</taxon>
        <taxon>Bacillota</taxon>
        <taxon>Clostridia</taxon>
        <taxon>Lachnospirales</taxon>
        <taxon>Lachnospiraceae</taxon>
        <taxon>Coprococcus</taxon>
    </lineage>
</organism>
<evidence type="ECO:0000256" key="12">
    <source>
        <dbReference type="ARBA" id="ARBA00047283"/>
    </source>
</evidence>
<dbReference type="InterPro" id="IPR029063">
    <property type="entry name" value="SAM-dependent_MTases_sf"/>
</dbReference>
<dbReference type="NCBIfam" id="NF011494">
    <property type="entry name" value="PRK14902.1"/>
    <property type="match status" value="1"/>
</dbReference>
<gene>
    <name evidence="15" type="primary">rsmB</name>
    <name evidence="15" type="ORF">COEU31_15480</name>
</gene>
<evidence type="ECO:0000259" key="14">
    <source>
        <dbReference type="PROSITE" id="PS51686"/>
    </source>
</evidence>
<dbReference type="Proteomes" id="UP000660047">
    <property type="component" value="Unassembled WGS sequence"/>
</dbReference>
<comment type="function">
    <text evidence="1">Specifically methylates the cytosine at position 967 (m5C967) of 16S rRNA.</text>
</comment>
<reference evidence="15" key="1">
    <citation type="submission" date="2020-06" db="EMBL/GenBank/DDBJ databases">
        <title>Characterization of fructooligosaccharide metabolism and fructooligosaccharide-degrading enzymes in human commensal butyrate producers.</title>
        <authorList>
            <person name="Tanno H."/>
            <person name="Fujii T."/>
            <person name="Hirano K."/>
            <person name="Maeno S."/>
            <person name="Tonozuka T."/>
            <person name="Sakamoto M."/>
            <person name="Ohkuma M."/>
            <person name="Tochio T."/>
            <person name="Endo A."/>
        </authorList>
    </citation>
    <scope>NUCLEOTIDE SEQUENCE</scope>
    <source>
        <strain evidence="15">JCM 31265</strain>
    </source>
</reference>
<dbReference type="InterPro" id="IPR035926">
    <property type="entry name" value="NusB-like_sf"/>
</dbReference>
<dbReference type="NCBIfam" id="TIGR00563">
    <property type="entry name" value="rsmB"/>
    <property type="match status" value="1"/>
</dbReference>
<name>A0AAI9NYE9_9FIRM</name>
<evidence type="ECO:0000256" key="2">
    <source>
        <dbReference type="ARBA" id="ARBA00004496"/>
    </source>
</evidence>
<dbReference type="Pfam" id="PF01189">
    <property type="entry name" value="Methyltr_RsmB-F"/>
    <property type="match status" value="1"/>
</dbReference>
<evidence type="ECO:0000256" key="6">
    <source>
        <dbReference type="ARBA" id="ARBA00022603"/>
    </source>
</evidence>
<dbReference type="Pfam" id="PF01029">
    <property type="entry name" value="NusB"/>
    <property type="match status" value="1"/>
</dbReference>
<dbReference type="CDD" id="cd02440">
    <property type="entry name" value="AdoMet_MTases"/>
    <property type="match status" value="1"/>
</dbReference>
<evidence type="ECO:0000313" key="16">
    <source>
        <dbReference type="Proteomes" id="UP000660047"/>
    </source>
</evidence>
<dbReference type="PROSITE" id="PS51686">
    <property type="entry name" value="SAM_MT_RSMB_NOP"/>
    <property type="match status" value="1"/>
</dbReference>
<dbReference type="InterPro" id="IPR006027">
    <property type="entry name" value="NusB_RsmB_TIM44"/>
</dbReference>
<evidence type="ECO:0000313" key="15">
    <source>
        <dbReference type="EMBL" id="GFO94502.1"/>
    </source>
</evidence>
<keyword evidence="9 13" id="KW-0694">RNA-binding</keyword>
<dbReference type="PANTHER" id="PTHR22807:SF53">
    <property type="entry name" value="RIBOSOMAL RNA SMALL SUBUNIT METHYLTRANSFERASE B-RELATED"/>
    <property type="match status" value="1"/>
</dbReference>
<feature type="binding site" evidence="13">
    <location>
        <position position="314"/>
    </location>
    <ligand>
        <name>S-adenosyl-L-methionine</name>
        <dbReference type="ChEBI" id="CHEBI:59789"/>
    </ligand>
</feature>
<evidence type="ECO:0000256" key="11">
    <source>
        <dbReference type="ARBA" id="ARBA00031088"/>
    </source>
</evidence>
<evidence type="ECO:0000256" key="5">
    <source>
        <dbReference type="ARBA" id="ARBA00022552"/>
    </source>
</evidence>
<feature type="active site" description="Nucleophile" evidence="13">
    <location>
        <position position="385"/>
    </location>
</feature>
<dbReference type="EMBL" id="BLYL01000008">
    <property type="protein sequence ID" value="GFO94502.1"/>
    <property type="molecule type" value="Genomic_DNA"/>
</dbReference>
<dbReference type="InterPro" id="IPR054728">
    <property type="entry name" value="RsmB-like_ferredoxin"/>
</dbReference>
<accession>A0AAI9NYE9</accession>
<keyword evidence="8 13" id="KW-0949">S-adenosyl-L-methionine</keyword>
<comment type="subcellular location">
    <subcellularLocation>
        <location evidence="2">Cytoplasm</location>
    </subcellularLocation>
</comment>
<dbReference type="GO" id="GO:0005737">
    <property type="term" value="C:cytoplasm"/>
    <property type="evidence" value="ECO:0007669"/>
    <property type="project" value="UniProtKB-SubCell"/>
</dbReference>
<dbReference type="Pfam" id="PF22458">
    <property type="entry name" value="RsmF-B_ferredox"/>
    <property type="match status" value="1"/>
</dbReference>
<evidence type="ECO:0000256" key="13">
    <source>
        <dbReference type="PROSITE-ProRule" id="PRU01023"/>
    </source>
</evidence>
<dbReference type="InterPro" id="IPR049560">
    <property type="entry name" value="MeTrfase_RsmB-F_NOP2_cat"/>
</dbReference>
<dbReference type="InterPro" id="IPR004573">
    <property type="entry name" value="rRNA_ssu_MeTfrase_B"/>
</dbReference>
<feature type="domain" description="SAM-dependent MTase RsmB/NOP-type" evidence="14">
    <location>
        <begin position="173"/>
        <end position="444"/>
    </location>
</feature>
<keyword evidence="4" id="KW-0963">Cytoplasm</keyword>
<feature type="binding site" evidence="13">
    <location>
        <begin position="263"/>
        <end position="269"/>
    </location>
    <ligand>
        <name>S-adenosyl-L-methionine</name>
        <dbReference type="ChEBI" id="CHEBI:59789"/>
    </ligand>
</feature>